<dbReference type="AlphaFoldDB" id="A0A6J6CT07"/>
<feature type="compositionally biased region" description="Basic and acidic residues" evidence="1">
    <location>
        <begin position="19"/>
        <end position="28"/>
    </location>
</feature>
<gene>
    <name evidence="2" type="ORF">UFOPK1493_01328</name>
</gene>
<dbReference type="EMBL" id="CAEZSR010000037">
    <property type="protein sequence ID" value="CAB4554621.1"/>
    <property type="molecule type" value="Genomic_DNA"/>
</dbReference>
<feature type="region of interest" description="Disordered" evidence="1">
    <location>
        <begin position="19"/>
        <end position="60"/>
    </location>
</feature>
<name>A0A6J6CT07_9ZZZZ</name>
<evidence type="ECO:0000256" key="1">
    <source>
        <dbReference type="SAM" id="MobiDB-lite"/>
    </source>
</evidence>
<protein>
    <submittedName>
        <fullName evidence="2">Unannotated protein</fullName>
    </submittedName>
</protein>
<organism evidence="2">
    <name type="scientific">freshwater metagenome</name>
    <dbReference type="NCBI Taxonomy" id="449393"/>
    <lineage>
        <taxon>unclassified sequences</taxon>
        <taxon>metagenomes</taxon>
        <taxon>ecological metagenomes</taxon>
    </lineage>
</organism>
<reference evidence="2" key="1">
    <citation type="submission" date="2020-05" db="EMBL/GenBank/DDBJ databases">
        <authorList>
            <person name="Chiriac C."/>
            <person name="Salcher M."/>
            <person name="Ghai R."/>
            <person name="Kavagutti S V."/>
        </authorList>
    </citation>
    <scope>NUCLEOTIDE SEQUENCE</scope>
</reference>
<sequence length="60" mass="6604">MMMLAVMYGMMPSAKIEKLPKAPPENRFRNPSAPCERTPSSNCFTASASMPGTRTATPRR</sequence>
<evidence type="ECO:0000313" key="2">
    <source>
        <dbReference type="EMBL" id="CAB4554621.1"/>
    </source>
</evidence>
<proteinExistence type="predicted"/>
<feature type="compositionally biased region" description="Polar residues" evidence="1">
    <location>
        <begin position="38"/>
        <end position="60"/>
    </location>
</feature>
<accession>A0A6J6CT07</accession>